<dbReference type="GO" id="GO:0046872">
    <property type="term" value="F:metal ion binding"/>
    <property type="evidence" value="ECO:0007669"/>
    <property type="project" value="UniProtKB-KW"/>
</dbReference>
<keyword evidence="6" id="KW-0408">Iron</keyword>
<comment type="cofactor">
    <cofactor evidence="1">
        <name>[4Fe-4S] cluster</name>
        <dbReference type="ChEBI" id="CHEBI:49883"/>
    </cofactor>
</comment>
<dbReference type="InterPro" id="IPR051198">
    <property type="entry name" value="BchE-like"/>
</dbReference>
<organism evidence="10">
    <name type="scientific">viral metagenome</name>
    <dbReference type="NCBI Taxonomy" id="1070528"/>
    <lineage>
        <taxon>unclassified sequences</taxon>
        <taxon>metagenomes</taxon>
        <taxon>organismal metagenomes</taxon>
    </lineage>
</organism>
<keyword evidence="4" id="KW-0949">S-adenosyl-L-methionine</keyword>
<dbReference type="InterPro" id="IPR007197">
    <property type="entry name" value="rSAM"/>
</dbReference>
<proteinExistence type="predicted"/>
<dbReference type="InterPro" id="IPR058240">
    <property type="entry name" value="rSAM_sf"/>
</dbReference>
<dbReference type="PANTHER" id="PTHR43409:SF7">
    <property type="entry name" value="BLL1977 PROTEIN"/>
    <property type="match status" value="1"/>
</dbReference>
<dbReference type="InterPro" id="IPR023404">
    <property type="entry name" value="rSAM_horseshoe"/>
</dbReference>
<dbReference type="Gene3D" id="3.40.50.280">
    <property type="entry name" value="Cobalamin-binding domain"/>
    <property type="match status" value="1"/>
</dbReference>
<keyword evidence="5" id="KW-0479">Metal-binding</keyword>
<keyword evidence="7" id="KW-0411">Iron-sulfur</keyword>
<dbReference type="SMART" id="SM00729">
    <property type="entry name" value="Elp3"/>
    <property type="match status" value="1"/>
</dbReference>
<evidence type="ECO:0000256" key="7">
    <source>
        <dbReference type="ARBA" id="ARBA00023014"/>
    </source>
</evidence>
<dbReference type="InterPro" id="IPR006638">
    <property type="entry name" value="Elp3/MiaA/NifB-like_rSAM"/>
</dbReference>
<evidence type="ECO:0000256" key="1">
    <source>
        <dbReference type="ARBA" id="ARBA00001966"/>
    </source>
</evidence>
<dbReference type="PROSITE" id="PS51332">
    <property type="entry name" value="B12_BINDING"/>
    <property type="match status" value="1"/>
</dbReference>
<dbReference type="Pfam" id="PF02310">
    <property type="entry name" value="B12-binding"/>
    <property type="match status" value="1"/>
</dbReference>
<dbReference type="PROSITE" id="PS51918">
    <property type="entry name" value="RADICAL_SAM"/>
    <property type="match status" value="1"/>
</dbReference>
<name>A0A6M3J394_9ZZZZ</name>
<evidence type="ECO:0000259" key="8">
    <source>
        <dbReference type="PROSITE" id="PS51332"/>
    </source>
</evidence>
<keyword evidence="3" id="KW-0808">Transferase</keyword>
<dbReference type="CDD" id="cd02068">
    <property type="entry name" value="radical_SAM_B12_BD"/>
    <property type="match status" value="1"/>
</dbReference>
<feature type="domain" description="Radical SAM core" evidence="9">
    <location>
        <begin position="170"/>
        <end position="393"/>
    </location>
</feature>
<evidence type="ECO:0000259" key="9">
    <source>
        <dbReference type="PROSITE" id="PS51918"/>
    </source>
</evidence>
<feature type="domain" description="B12-binding" evidence="8">
    <location>
        <begin position="1"/>
        <end position="134"/>
    </location>
</feature>
<dbReference type="InterPro" id="IPR034466">
    <property type="entry name" value="Methyltransferase_Class_B"/>
</dbReference>
<dbReference type="AlphaFoldDB" id="A0A6M3J394"/>
<sequence length="404" mass="45103">MKVLLVNPHDTAQGTFSNAPLGIMYLASAIRDIAEVKISDGYVVGKAGIFKDIDDWNPDIVGITCYTPGRHKALEIAQYAKSKGCKTVLGGVHPSLMYLQMIEHYKFVDVFVKGEGEKAIVEIINDGIPGKNLYEELLIDNLDTIRFPAWDLVNLKAYPGGGNVVHKGIHLGQTRVPVIFSRGCTGNCIFCSTWKIWKTYRTRSPMNMANEIEQLVSMGFHHIVFEDDAMTVDLPKTKMMLSELIKRKLPIAFFATTKVESFDDELAFLLYEAGCYGISFGVESGSQEVLKRIGKTMLIEDTKRTVAQAKKAGLSVCALTMVGNPGETTQTINETISLLRELEVDEVGTIGCVWVLPGTALYNQCKHKGLINDDFWLGQEEVFVYKEQDFKPEWHGHVCMRTFL</sequence>
<evidence type="ECO:0000256" key="6">
    <source>
        <dbReference type="ARBA" id="ARBA00023004"/>
    </source>
</evidence>
<accession>A0A6M3J394</accession>
<dbReference type="Gene3D" id="3.80.30.20">
    <property type="entry name" value="tm_1862 like domain"/>
    <property type="match status" value="1"/>
</dbReference>
<keyword evidence="2" id="KW-0489">Methyltransferase</keyword>
<dbReference type="CDD" id="cd01335">
    <property type="entry name" value="Radical_SAM"/>
    <property type="match status" value="1"/>
</dbReference>
<evidence type="ECO:0000256" key="2">
    <source>
        <dbReference type="ARBA" id="ARBA00022603"/>
    </source>
</evidence>
<dbReference type="EMBL" id="MT141501">
    <property type="protein sequence ID" value="QJA63621.1"/>
    <property type="molecule type" value="Genomic_DNA"/>
</dbReference>
<dbReference type="SFLD" id="SFLDG01123">
    <property type="entry name" value="methyltransferase_(Class_B)"/>
    <property type="match status" value="1"/>
</dbReference>
<gene>
    <name evidence="10" type="ORF">MM415B00605_0030</name>
</gene>
<dbReference type="SFLD" id="SFLDS00029">
    <property type="entry name" value="Radical_SAM"/>
    <property type="match status" value="1"/>
</dbReference>
<protein>
    <submittedName>
        <fullName evidence="10">Putative radical SAM superfamily protein</fullName>
    </submittedName>
</protein>
<dbReference type="GO" id="GO:0031419">
    <property type="term" value="F:cobalamin binding"/>
    <property type="evidence" value="ECO:0007669"/>
    <property type="project" value="InterPro"/>
</dbReference>
<evidence type="ECO:0000256" key="3">
    <source>
        <dbReference type="ARBA" id="ARBA00022679"/>
    </source>
</evidence>
<dbReference type="GO" id="GO:0051539">
    <property type="term" value="F:4 iron, 4 sulfur cluster binding"/>
    <property type="evidence" value="ECO:0007669"/>
    <property type="project" value="UniProtKB-KW"/>
</dbReference>
<evidence type="ECO:0000313" key="10">
    <source>
        <dbReference type="EMBL" id="QJA63621.1"/>
    </source>
</evidence>
<dbReference type="Pfam" id="PF04055">
    <property type="entry name" value="Radical_SAM"/>
    <property type="match status" value="1"/>
</dbReference>
<dbReference type="PANTHER" id="PTHR43409">
    <property type="entry name" value="ANAEROBIC MAGNESIUM-PROTOPORPHYRIN IX MONOMETHYL ESTER CYCLASE-RELATED"/>
    <property type="match status" value="1"/>
</dbReference>
<evidence type="ECO:0000256" key="5">
    <source>
        <dbReference type="ARBA" id="ARBA00022723"/>
    </source>
</evidence>
<dbReference type="SUPFAM" id="SSF102114">
    <property type="entry name" value="Radical SAM enzymes"/>
    <property type="match status" value="1"/>
</dbReference>
<reference evidence="10" key="1">
    <citation type="submission" date="2020-03" db="EMBL/GenBank/DDBJ databases">
        <title>The deep terrestrial virosphere.</title>
        <authorList>
            <person name="Holmfeldt K."/>
            <person name="Nilsson E."/>
            <person name="Simone D."/>
            <person name="Lopez-Fernandez M."/>
            <person name="Wu X."/>
            <person name="de Brujin I."/>
            <person name="Lundin D."/>
            <person name="Andersson A."/>
            <person name="Bertilsson S."/>
            <person name="Dopson M."/>
        </authorList>
    </citation>
    <scope>NUCLEOTIDE SEQUENCE</scope>
    <source>
        <strain evidence="10">MM415B00605</strain>
    </source>
</reference>
<dbReference type="SFLD" id="SFLDG01082">
    <property type="entry name" value="B12-binding_domain_containing"/>
    <property type="match status" value="1"/>
</dbReference>
<evidence type="ECO:0000256" key="4">
    <source>
        <dbReference type="ARBA" id="ARBA00022691"/>
    </source>
</evidence>
<dbReference type="GO" id="GO:0003824">
    <property type="term" value="F:catalytic activity"/>
    <property type="evidence" value="ECO:0007669"/>
    <property type="project" value="InterPro"/>
</dbReference>
<dbReference type="InterPro" id="IPR006158">
    <property type="entry name" value="Cobalamin-bd"/>
</dbReference>